<protein>
    <submittedName>
        <fullName evidence="1">Uncharacterized protein</fullName>
    </submittedName>
</protein>
<organism evidence="1 2">
    <name type="scientific">Brucella tritici</name>
    <dbReference type="NCBI Taxonomy" id="94626"/>
    <lineage>
        <taxon>Bacteria</taxon>
        <taxon>Pseudomonadati</taxon>
        <taxon>Pseudomonadota</taxon>
        <taxon>Alphaproteobacteria</taxon>
        <taxon>Hyphomicrobiales</taxon>
        <taxon>Brucellaceae</taxon>
        <taxon>Brucella/Ochrobactrum group</taxon>
        <taxon>Brucella</taxon>
    </lineage>
</organism>
<dbReference type="Proteomes" id="UP000558475">
    <property type="component" value="Unassembled WGS sequence"/>
</dbReference>
<proteinExistence type="predicted"/>
<evidence type="ECO:0000313" key="1">
    <source>
        <dbReference type="EMBL" id="NKW09458.1"/>
    </source>
</evidence>
<gene>
    <name evidence="1" type="ORF">HGG76_06075</name>
</gene>
<accession>A0A7X6FPG2</accession>
<dbReference type="EMBL" id="JAAXZB010000001">
    <property type="protein sequence ID" value="NKW09458.1"/>
    <property type="molecule type" value="Genomic_DNA"/>
</dbReference>
<reference evidence="1 2" key="1">
    <citation type="submission" date="2020-04" db="EMBL/GenBank/DDBJ databases">
        <title>Whole genome sequencing of clinical and environmental type strains of Ochrobactrum.</title>
        <authorList>
            <person name="Dharne M."/>
        </authorList>
    </citation>
    <scope>NUCLEOTIDE SEQUENCE [LARGE SCALE GENOMIC DNA]</scope>
    <source>
        <strain evidence="1 2">DSM 13340</strain>
    </source>
</reference>
<name>A0A7X6FPG2_9HYPH</name>
<comment type="caution">
    <text evidence="1">The sequence shown here is derived from an EMBL/GenBank/DDBJ whole genome shotgun (WGS) entry which is preliminary data.</text>
</comment>
<evidence type="ECO:0000313" key="2">
    <source>
        <dbReference type="Proteomes" id="UP000558475"/>
    </source>
</evidence>
<dbReference type="AlphaFoldDB" id="A0A7X6FPG2"/>
<sequence length="108" mass="12284">MPDYVPDVAAGSAAPVQLSEWKIKAIKICILLERRGFVTIADFKHVEINRQRWLAMHWLKFGDGRGIYVKGSNPLDLRAQHPINFAQIESDFEKWKPAEVVPAQAVML</sequence>